<dbReference type="Proteomes" id="UP000315907">
    <property type="component" value="Unassembled WGS sequence"/>
</dbReference>
<comment type="caution">
    <text evidence="1">The sequence shown here is derived from an EMBL/GenBank/DDBJ whole genome shotgun (WGS) entry which is preliminary data.</text>
</comment>
<protein>
    <submittedName>
        <fullName evidence="1">Uncharacterized protein</fullName>
    </submittedName>
</protein>
<keyword evidence="2" id="KW-1185">Reference proteome</keyword>
<proteinExistence type="predicted"/>
<dbReference type="EMBL" id="VFSH01000007">
    <property type="protein sequence ID" value="TPE39684.1"/>
    <property type="molecule type" value="Genomic_DNA"/>
</dbReference>
<reference evidence="1 2" key="1">
    <citation type="submission" date="2019-06" db="EMBL/GenBank/DDBJ databases">
        <authorList>
            <person name="Xiao C."/>
            <person name="Li X."/>
            <person name="Sun Y."/>
            <person name="Liu D."/>
        </authorList>
    </citation>
    <scope>NUCLEOTIDE SEQUENCE [LARGE SCALE GENOMIC DNA]</scope>
    <source>
        <strain evidence="1 2">D19</strain>
    </source>
</reference>
<accession>A0ABY2YJB6</accession>
<sequence length="267" mass="31478">MLQTGEYTTYKEFGNDLIQKLEEGGFTKAIQMHEPPKSKILETPQGIILKYYGFKAKASDTIRHLNRNSYDCLIQYENEDVTFETICNEIIRKYSETENEISLVKNILYIFLKTIAKYPLTSFDICLKEYFIYNGKLTNICRVGSDILTDDTLKKGVNDLNVVLNELDSIGKYTFQELINIISYIAIIEELNYPKILGHWYYRGRADCFGRYVEVLFGNERELKRLLESNSFKNGAKFIHKKEIDRWYFTNEIEKDRIELDVEKNYF</sequence>
<organism evidence="1 2">
    <name type="scientific">Streptococcus shenyangsis</name>
    <dbReference type="NCBI Taxonomy" id="2589786"/>
    <lineage>
        <taxon>Bacteria</taxon>
        <taxon>Bacillati</taxon>
        <taxon>Bacillota</taxon>
        <taxon>Bacilli</taxon>
        <taxon>Lactobacillales</taxon>
        <taxon>Streptococcaceae</taxon>
        <taxon>Streptococcus</taxon>
    </lineage>
</organism>
<evidence type="ECO:0000313" key="2">
    <source>
        <dbReference type="Proteomes" id="UP000315907"/>
    </source>
</evidence>
<name>A0ABY2YJB6_9STRE</name>
<evidence type="ECO:0000313" key="1">
    <source>
        <dbReference type="EMBL" id="TPE39684.1"/>
    </source>
</evidence>
<gene>
    <name evidence="1" type="ORF">FJR77_06550</name>
</gene>
<dbReference type="RefSeq" id="WP_140833855.1">
    <property type="nucleotide sequence ID" value="NZ_VFSH01000007.1"/>
</dbReference>